<organism evidence="1">
    <name type="scientific">Panicum hallii</name>
    <dbReference type="NCBI Taxonomy" id="206008"/>
    <lineage>
        <taxon>Eukaryota</taxon>
        <taxon>Viridiplantae</taxon>
        <taxon>Streptophyta</taxon>
        <taxon>Embryophyta</taxon>
        <taxon>Tracheophyta</taxon>
        <taxon>Spermatophyta</taxon>
        <taxon>Magnoliopsida</taxon>
        <taxon>Liliopsida</taxon>
        <taxon>Poales</taxon>
        <taxon>Poaceae</taxon>
        <taxon>PACMAD clade</taxon>
        <taxon>Panicoideae</taxon>
        <taxon>Panicodae</taxon>
        <taxon>Paniceae</taxon>
        <taxon>Panicinae</taxon>
        <taxon>Panicum</taxon>
        <taxon>Panicum sect. Panicum</taxon>
    </lineage>
</organism>
<proteinExistence type="predicted"/>
<reference evidence="1" key="1">
    <citation type="submission" date="2018-04" db="EMBL/GenBank/DDBJ databases">
        <title>WGS assembly of Panicum hallii.</title>
        <authorList>
            <person name="Lovell J."/>
            <person name="Jenkins J."/>
            <person name="Lowry D."/>
            <person name="Mamidi S."/>
            <person name="Sreedasyam A."/>
            <person name="Weng X."/>
            <person name="Barry K."/>
            <person name="Bonette J."/>
            <person name="Campitelli B."/>
            <person name="Daum C."/>
            <person name="Gordon S."/>
            <person name="Gould B."/>
            <person name="Lipzen A."/>
            <person name="Macqueen A."/>
            <person name="Palacio-Mejia J."/>
            <person name="Plott C."/>
            <person name="Shakirov E."/>
            <person name="Shu S."/>
            <person name="Yoshinaga Y."/>
            <person name="Zane M."/>
            <person name="Rokhsar D."/>
            <person name="Grimwood J."/>
            <person name="Schmutz J."/>
            <person name="Juenger T."/>
        </authorList>
    </citation>
    <scope>NUCLEOTIDE SEQUENCE [LARGE SCALE GENOMIC DNA]</scope>
    <source>
        <strain evidence="1">FIL2</strain>
    </source>
</reference>
<gene>
    <name evidence="1" type="ORF">PAHAL_6G083100</name>
</gene>
<dbReference type="AlphaFoldDB" id="A0A2S3I1A4"/>
<protein>
    <submittedName>
        <fullName evidence="1">Uncharacterized protein</fullName>
    </submittedName>
</protein>
<dbReference type="EMBL" id="CM008051">
    <property type="protein sequence ID" value="PAN34307.1"/>
    <property type="molecule type" value="Genomic_DNA"/>
</dbReference>
<evidence type="ECO:0000313" key="1">
    <source>
        <dbReference type="EMBL" id="PAN34307.1"/>
    </source>
</evidence>
<name>A0A2S3I1A4_9POAL</name>
<sequence length="133" mass="14987">MLWDLGNTVKPLYITSHILRPAHDDCYFTRVHIRECLETSRGLRTHLAHDSNTPHTTYATSISNAARRALWSLCYTHRQELGTTNYHHLPCCISGTEETVVLMGEDGEDHINILARVTTALNTDLEGATVELD</sequence>
<accession>A0A2S3I1A4</accession>
<dbReference type="Proteomes" id="UP000243499">
    <property type="component" value="Chromosome 6"/>
</dbReference>
<dbReference type="Gramene" id="PAN34307">
    <property type="protein sequence ID" value="PAN34307"/>
    <property type="gene ID" value="PAHAL_6G083100"/>
</dbReference>